<evidence type="ECO:0000313" key="6">
    <source>
        <dbReference type="EMBL" id="KAK5117538.1"/>
    </source>
</evidence>
<keyword evidence="3" id="KW-0804">Transcription</keyword>
<accession>A0AAN7THM2</accession>
<feature type="domain" description="Bromodomain associated" evidence="5">
    <location>
        <begin position="9"/>
        <end position="85"/>
    </location>
</feature>
<evidence type="ECO:0000313" key="7">
    <source>
        <dbReference type="Proteomes" id="UP001310890"/>
    </source>
</evidence>
<keyword evidence="4" id="KW-0539">Nucleus</keyword>
<sequence>MSTHPSSPSTLHRALLRPAILHILRATGFHSTRPHVLDTLVDLAERHLLLLASTTARHAVNSHNDPLPTVTDVRMAMAECGVFSEGRGLGAGEEEWREVLRDRVEGMGERMRDGGAGEARIKAEKRKREEADVRDVREFQRWVAGPQVVEMRRVAGTVPDPATVGSGAAAVVAPGGVGGAAVAPEDFLTVLMKKKGGKVGAGVVNEGRWVGTVLGAQTVEESEVLVEGGPVGRVRDWRPRAQEVSEEVRAGE</sequence>
<dbReference type="CDD" id="cd00076">
    <property type="entry name" value="HFD_SF"/>
    <property type="match status" value="1"/>
</dbReference>
<keyword evidence="2" id="KW-0805">Transcription regulation</keyword>
<dbReference type="GO" id="GO:0005634">
    <property type="term" value="C:nucleus"/>
    <property type="evidence" value="ECO:0007669"/>
    <property type="project" value="UniProtKB-SubCell"/>
</dbReference>
<proteinExistence type="predicted"/>
<dbReference type="Gene3D" id="1.10.20.10">
    <property type="entry name" value="Histone, subunit A"/>
    <property type="match status" value="1"/>
</dbReference>
<evidence type="ECO:0000256" key="4">
    <source>
        <dbReference type="ARBA" id="ARBA00023242"/>
    </source>
</evidence>
<comment type="caution">
    <text evidence="6">The sequence shown here is derived from an EMBL/GenBank/DDBJ whole genome shotgun (WGS) entry which is preliminary data.</text>
</comment>
<reference evidence="6" key="1">
    <citation type="submission" date="2023-08" db="EMBL/GenBank/DDBJ databases">
        <title>Black Yeasts Isolated from many extreme environments.</title>
        <authorList>
            <person name="Coleine C."/>
            <person name="Stajich J.E."/>
            <person name="Selbmann L."/>
        </authorList>
    </citation>
    <scope>NUCLEOTIDE SEQUENCE</scope>
    <source>
        <strain evidence="6">CCFEE 5401</strain>
    </source>
</reference>
<organism evidence="6 7">
    <name type="scientific">Meristemomyces frigidus</name>
    <dbReference type="NCBI Taxonomy" id="1508187"/>
    <lineage>
        <taxon>Eukaryota</taxon>
        <taxon>Fungi</taxon>
        <taxon>Dikarya</taxon>
        <taxon>Ascomycota</taxon>
        <taxon>Pezizomycotina</taxon>
        <taxon>Dothideomycetes</taxon>
        <taxon>Dothideomycetidae</taxon>
        <taxon>Mycosphaerellales</taxon>
        <taxon>Teratosphaeriaceae</taxon>
        <taxon>Meristemomyces</taxon>
    </lineage>
</organism>
<evidence type="ECO:0000256" key="2">
    <source>
        <dbReference type="ARBA" id="ARBA00023015"/>
    </source>
</evidence>
<dbReference type="AlphaFoldDB" id="A0AAN7THM2"/>
<protein>
    <recommendedName>
        <fullName evidence="5">Bromodomain associated domain-containing protein</fullName>
    </recommendedName>
</protein>
<dbReference type="Proteomes" id="UP001310890">
    <property type="component" value="Unassembled WGS sequence"/>
</dbReference>
<comment type="subcellular location">
    <subcellularLocation>
        <location evidence="1">Nucleus</location>
    </subcellularLocation>
</comment>
<evidence type="ECO:0000259" key="5">
    <source>
        <dbReference type="SMART" id="SM00576"/>
    </source>
</evidence>
<evidence type="ECO:0000256" key="1">
    <source>
        <dbReference type="ARBA" id="ARBA00004123"/>
    </source>
</evidence>
<evidence type="ECO:0000256" key="3">
    <source>
        <dbReference type="ARBA" id="ARBA00023163"/>
    </source>
</evidence>
<dbReference type="Pfam" id="PF07524">
    <property type="entry name" value="Bromo_TP"/>
    <property type="match status" value="1"/>
</dbReference>
<dbReference type="SMART" id="SM00576">
    <property type="entry name" value="BTP"/>
    <property type="match status" value="1"/>
</dbReference>
<dbReference type="InterPro" id="IPR009072">
    <property type="entry name" value="Histone-fold"/>
</dbReference>
<dbReference type="GO" id="GO:0046982">
    <property type="term" value="F:protein heterodimerization activity"/>
    <property type="evidence" value="ECO:0007669"/>
    <property type="project" value="InterPro"/>
</dbReference>
<dbReference type="InterPro" id="IPR006565">
    <property type="entry name" value="BTP"/>
</dbReference>
<name>A0AAN7THM2_9PEZI</name>
<gene>
    <name evidence="6" type="ORF">LTR62_004960</name>
</gene>
<dbReference type="EMBL" id="JAVRRL010000004">
    <property type="protein sequence ID" value="KAK5117538.1"/>
    <property type="molecule type" value="Genomic_DNA"/>
</dbReference>